<dbReference type="CDD" id="cd07035">
    <property type="entry name" value="TPP_PYR_POX_like"/>
    <property type="match status" value="1"/>
</dbReference>
<accession>A0ABY3RM30</accession>
<dbReference type="InterPro" id="IPR051818">
    <property type="entry name" value="TPP_dependent_decarboxylase"/>
</dbReference>
<dbReference type="EMBL" id="CP088156">
    <property type="protein sequence ID" value="UFZ07901.1"/>
    <property type="molecule type" value="Genomic_DNA"/>
</dbReference>
<dbReference type="SUPFAM" id="SSF52518">
    <property type="entry name" value="Thiamin diphosphate-binding fold (THDP-binding)"/>
    <property type="match status" value="1"/>
</dbReference>
<organism evidence="3 4">
    <name type="scientific">Bradyrhizobium ontarionense</name>
    <dbReference type="NCBI Taxonomy" id="2898149"/>
    <lineage>
        <taxon>Bacteria</taxon>
        <taxon>Pseudomonadati</taxon>
        <taxon>Pseudomonadota</taxon>
        <taxon>Alphaproteobacteria</taxon>
        <taxon>Hyphomicrobiales</taxon>
        <taxon>Nitrobacteraceae</taxon>
        <taxon>Bradyrhizobium</taxon>
    </lineage>
</organism>
<name>A0ABY3RM30_9BRAD</name>
<protein>
    <submittedName>
        <fullName evidence="3">Phosphonopyruvate decarboxylase</fullName>
    </submittedName>
</protein>
<sequence>MAAAAPTDTPSTGPDWPLAIYEALKSADVRQLCYVPDAGHARLIRLTHDDPAIATTVLTTEEEGVALGAGAWLGGQRAVLLMQSSGVGNCVNMFSLLASCRFPFLTFVTMRGEWAEFNPWQVPMGKATQSAFEIMGVTVFRMERPEDAGEIAAAAATLAFDSDQPIAVLISQRMIGAKKWTENK</sequence>
<proteinExistence type="predicted"/>
<dbReference type="Gene3D" id="3.40.50.970">
    <property type="match status" value="1"/>
</dbReference>
<dbReference type="PANTHER" id="PTHR42818:SF1">
    <property type="entry name" value="SULFOPYRUVATE DECARBOXYLASE"/>
    <property type="match status" value="1"/>
</dbReference>
<dbReference type="InterPro" id="IPR029061">
    <property type="entry name" value="THDP-binding"/>
</dbReference>
<evidence type="ECO:0000313" key="4">
    <source>
        <dbReference type="Proteomes" id="UP001431010"/>
    </source>
</evidence>
<evidence type="ECO:0000313" key="3">
    <source>
        <dbReference type="EMBL" id="UFZ07901.1"/>
    </source>
</evidence>
<reference evidence="3" key="1">
    <citation type="journal article" date="2024" name="Antonie Van Leeuwenhoek">
        <title>Bradyrhizobium ontarionense sp. nov., a novel bacterial symbiont isolated from Aeschynomene indica (Indian jointvetch), harbours photosynthesis, nitrogen fixation and nitrous oxide (N2O) reductase genes.</title>
        <authorList>
            <person name="Bromfield E.S.P."/>
            <person name="Cloutier S."/>
        </authorList>
    </citation>
    <scope>NUCLEOTIDE SEQUENCE</scope>
    <source>
        <strain evidence="3">A19</strain>
    </source>
</reference>
<dbReference type="PANTHER" id="PTHR42818">
    <property type="entry name" value="SULFOPYRUVATE DECARBOXYLASE SUBUNIT ALPHA"/>
    <property type="match status" value="1"/>
</dbReference>
<dbReference type="RefSeq" id="WP_231327350.1">
    <property type="nucleotide sequence ID" value="NZ_CP088156.1"/>
</dbReference>
<keyword evidence="1" id="KW-0210">Decarboxylase</keyword>
<dbReference type="Proteomes" id="UP001431010">
    <property type="component" value="Chromosome"/>
</dbReference>
<gene>
    <name evidence="3" type="ORF">LQG66_17070</name>
</gene>
<evidence type="ECO:0000256" key="2">
    <source>
        <dbReference type="ARBA" id="ARBA00023239"/>
    </source>
</evidence>
<keyword evidence="2" id="KW-0456">Lyase</keyword>
<evidence type="ECO:0000256" key="1">
    <source>
        <dbReference type="ARBA" id="ARBA00022793"/>
    </source>
</evidence>
<keyword evidence="4" id="KW-1185">Reference proteome</keyword>